<dbReference type="Proteomes" id="UP000273022">
    <property type="component" value="Unassembled WGS sequence"/>
</dbReference>
<feature type="transmembrane region" description="Helical" evidence="1">
    <location>
        <begin position="20"/>
        <end position="53"/>
    </location>
</feature>
<keyword evidence="4" id="KW-1185">Reference proteome</keyword>
<dbReference type="EMBL" id="QYYH01000076">
    <property type="protein sequence ID" value="RJY12279.1"/>
    <property type="molecule type" value="Genomic_DNA"/>
</dbReference>
<evidence type="ECO:0000313" key="3">
    <source>
        <dbReference type="EMBL" id="RJY12279.1"/>
    </source>
</evidence>
<keyword evidence="1" id="KW-0812">Transmembrane</keyword>
<proteinExistence type="predicted"/>
<evidence type="ECO:0000259" key="2">
    <source>
        <dbReference type="Pfam" id="PF09851"/>
    </source>
</evidence>
<protein>
    <submittedName>
        <fullName evidence="3">SHOCT domain-containing protein</fullName>
    </submittedName>
</protein>
<dbReference type="AlphaFoldDB" id="A0A3A6TNE1"/>
<accession>A0A3A6TNE1</accession>
<evidence type="ECO:0000313" key="4">
    <source>
        <dbReference type="Proteomes" id="UP000273022"/>
    </source>
</evidence>
<dbReference type="Pfam" id="PF09851">
    <property type="entry name" value="SHOCT"/>
    <property type="match status" value="1"/>
</dbReference>
<gene>
    <name evidence="3" type="ORF">D5R81_12525</name>
</gene>
<comment type="caution">
    <text evidence="3">The sequence shown here is derived from an EMBL/GenBank/DDBJ whole genome shotgun (WGS) entry which is preliminary data.</text>
</comment>
<evidence type="ECO:0000256" key="1">
    <source>
        <dbReference type="SAM" id="Phobius"/>
    </source>
</evidence>
<dbReference type="RefSeq" id="WP_121853975.1">
    <property type="nucleotide sequence ID" value="NZ_CP037952.1"/>
</dbReference>
<dbReference type="InterPro" id="IPR018649">
    <property type="entry name" value="SHOCT"/>
</dbReference>
<feature type="domain" description="SHOCT" evidence="2">
    <location>
        <begin position="82"/>
        <end position="104"/>
    </location>
</feature>
<reference evidence="3 4" key="1">
    <citation type="submission" date="2018-09" db="EMBL/GenBank/DDBJ databases">
        <title>Phylogeny of the Shewanellaceae, and recommendation for two new genera, Pseudoshewanella and Parashewanella.</title>
        <authorList>
            <person name="Wang G."/>
        </authorList>
    </citation>
    <scope>NUCLEOTIDE SEQUENCE [LARGE SCALE GENOMIC DNA]</scope>
    <source>
        <strain evidence="3 4">KCTC 22492</strain>
    </source>
</reference>
<keyword evidence="1" id="KW-1133">Transmembrane helix</keyword>
<dbReference type="OrthoDB" id="9931008at2"/>
<name>A0A3A6TNE1_9GAMM</name>
<organism evidence="3 4">
    <name type="scientific">Parashewanella spongiae</name>
    <dbReference type="NCBI Taxonomy" id="342950"/>
    <lineage>
        <taxon>Bacteria</taxon>
        <taxon>Pseudomonadati</taxon>
        <taxon>Pseudomonadota</taxon>
        <taxon>Gammaproteobacteria</taxon>
        <taxon>Alteromonadales</taxon>
        <taxon>Shewanellaceae</taxon>
        <taxon>Parashewanella</taxon>
    </lineage>
</organism>
<sequence length="114" mass="12564">MFDLDKLLTAVDNPIMKGVLAAGGTAAIIAATTAFAPIGVVGAAGWTLVYWVFGGTITLDTAKRLWDVYTKMSSEKRKKFDDEMDKLKRLFDEGAITKEEFNAKAKSMYEKFAE</sequence>
<keyword evidence="1" id="KW-0472">Membrane</keyword>